<protein>
    <submittedName>
        <fullName evidence="1">Uncharacterized protein</fullName>
    </submittedName>
</protein>
<proteinExistence type="predicted"/>
<name>A0A0L0BSI4_LUCCU</name>
<dbReference type="EMBL" id="JRES01001537">
    <property type="protein sequence ID" value="KNC22189.1"/>
    <property type="molecule type" value="Genomic_DNA"/>
</dbReference>
<comment type="caution">
    <text evidence="1">The sequence shown here is derived from an EMBL/GenBank/DDBJ whole genome shotgun (WGS) entry which is preliminary data.</text>
</comment>
<keyword evidence="2" id="KW-1185">Reference proteome</keyword>
<accession>A0A0L0BSI4</accession>
<gene>
    <name evidence="1" type="ORF">FF38_04415</name>
</gene>
<reference evidence="1 2" key="1">
    <citation type="journal article" date="2015" name="Nat. Commun.">
        <title>Lucilia cuprina genome unlocks parasitic fly biology to underpin future interventions.</title>
        <authorList>
            <person name="Anstead C.A."/>
            <person name="Korhonen P.K."/>
            <person name="Young N.D."/>
            <person name="Hall R.S."/>
            <person name="Jex A.R."/>
            <person name="Murali S.C."/>
            <person name="Hughes D.S."/>
            <person name="Lee S.F."/>
            <person name="Perry T."/>
            <person name="Stroehlein A.J."/>
            <person name="Ansell B.R."/>
            <person name="Breugelmans B."/>
            <person name="Hofmann A."/>
            <person name="Qu J."/>
            <person name="Dugan S."/>
            <person name="Lee S.L."/>
            <person name="Chao H."/>
            <person name="Dinh H."/>
            <person name="Han Y."/>
            <person name="Doddapaneni H.V."/>
            <person name="Worley K.C."/>
            <person name="Muzny D.M."/>
            <person name="Ioannidis P."/>
            <person name="Waterhouse R.M."/>
            <person name="Zdobnov E.M."/>
            <person name="James P.J."/>
            <person name="Bagnall N.H."/>
            <person name="Kotze A.C."/>
            <person name="Gibbs R.A."/>
            <person name="Richards S."/>
            <person name="Batterham P."/>
            <person name="Gasser R.B."/>
        </authorList>
    </citation>
    <scope>NUCLEOTIDE SEQUENCE [LARGE SCALE GENOMIC DNA]</scope>
    <source>
        <strain evidence="1 2">LS</strain>
        <tissue evidence="1">Full body</tissue>
    </source>
</reference>
<evidence type="ECO:0000313" key="1">
    <source>
        <dbReference type="EMBL" id="KNC22189.1"/>
    </source>
</evidence>
<dbReference type="AlphaFoldDB" id="A0A0L0BSI4"/>
<evidence type="ECO:0000313" key="2">
    <source>
        <dbReference type="Proteomes" id="UP000037069"/>
    </source>
</evidence>
<dbReference type="Proteomes" id="UP000037069">
    <property type="component" value="Unassembled WGS sequence"/>
</dbReference>
<organism evidence="1 2">
    <name type="scientific">Lucilia cuprina</name>
    <name type="common">Green bottle fly</name>
    <name type="synonym">Australian sheep blowfly</name>
    <dbReference type="NCBI Taxonomy" id="7375"/>
    <lineage>
        <taxon>Eukaryota</taxon>
        <taxon>Metazoa</taxon>
        <taxon>Ecdysozoa</taxon>
        <taxon>Arthropoda</taxon>
        <taxon>Hexapoda</taxon>
        <taxon>Insecta</taxon>
        <taxon>Pterygota</taxon>
        <taxon>Neoptera</taxon>
        <taxon>Endopterygota</taxon>
        <taxon>Diptera</taxon>
        <taxon>Brachycera</taxon>
        <taxon>Muscomorpha</taxon>
        <taxon>Oestroidea</taxon>
        <taxon>Calliphoridae</taxon>
        <taxon>Luciliinae</taxon>
        <taxon>Lucilia</taxon>
    </lineage>
</organism>
<sequence length="163" mass="18661">MSNLPKESQKSKEFDLKLEEYKRVLQEKLDAAVNVLKMQMDKLIQQCFDNKLKINEMESDIKNCYNMIKQVDDATEAKIQKLEIQSNIDQNVIGGSIESRVYLNDHLTLAAKRIVAVRVEMNFGTVKAFNYDECIRLLDESPGPSYQSVIADIFANQPVVDNI</sequence>